<dbReference type="PANTHER" id="PTHR46401:SF2">
    <property type="entry name" value="GLYCOSYLTRANSFERASE WBBK-RELATED"/>
    <property type="match status" value="1"/>
</dbReference>
<dbReference type="PANTHER" id="PTHR46401">
    <property type="entry name" value="GLYCOSYLTRANSFERASE WBBK-RELATED"/>
    <property type="match status" value="1"/>
</dbReference>
<dbReference type="Pfam" id="PF00534">
    <property type="entry name" value="Glycos_transf_1"/>
    <property type="match status" value="1"/>
</dbReference>
<sequence>YINNEDIILLIVGKPARDYNMQKVKDAIRNDSRIILREHFIADEDIQFYYKASDIVCLPYQKIYNSAVLKHSFSFGSVCVLSDLEEFSSFAKDMVNCSIFDRNSPKDLAEKIKKVIKDKQLYKRLSQNSKEYSNKHWDWHNCAIKTKKVYDLF</sequence>
<evidence type="ECO:0000259" key="2">
    <source>
        <dbReference type="Pfam" id="PF00534"/>
    </source>
</evidence>
<dbReference type="EMBL" id="BARS01052973">
    <property type="protein sequence ID" value="GAG47505.1"/>
    <property type="molecule type" value="Genomic_DNA"/>
</dbReference>
<reference evidence="3" key="1">
    <citation type="journal article" date="2014" name="Front. Microbiol.">
        <title>High frequency of phylogenetically diverse reductive dehalogenase-homologous genes in deep subseafloor sedimentary metagenomes.</title>
        <authorList>
            <person name="Kawai M."/>
            <person name="Futagami T."/>
            <person name="Toyoda A."/>
            <person name="Takaki Y."/>
            <person name="Nishi S."/>
            <person name="Hori S."/>
            <person name="Arai W."/>
            <person name="Tsubouchi T."/>
            <person name="Morono Y."/>
            <person name="Uchiyama I."/>
            <person name="Ito T."/>
            <person name="Fujiyama A."/>
            <person name="Inagaki F."/>
            <person name="Takami H."/>
        </authorList>
    </citation>
    <scope>NUCLEOTIDE SEQUENCE</scope>
    <source>
        <strain evidence="3">Expedition CK06-06</strain>
    </source>
</reference>
<feature type="domain" description="Glycosyl transferase family 1" evidence="2">
    <location>
        <begin position="4"/>
        <end position="131"/>
    </location>
</feature>
<dbReference type="InterPro" id="IPR001296">
    <property type="entry name" value="Glyco_trans_1"/>
</dbReference>
<keyword evidence="1" id="KW-0808">Transferase</keyword>
<name>X0XVX1_9ZZZZ</name>
<dbReference type="SUPFAM" id="SSF53756">
    <property type="entry name" value="UDP-Glycosyltransferase/glycogen phosphorylase"/>
    <property type="match status" value="1"/>
</dbReference>
<gene>
    <name evidence="3" type="ORF">S01H1_78682</name>
</gene>
<evidence type="ECO:0000313" key="3">
    <source>
        <dbReference type="EMBL" id="GAG47505.1"/>
    </source>
</evidence>
<proteinExistence type="predicted"/>
<dbReference type="Gene3D" id="3.40.50.2000">
    <property type="entry name" value="Glycogen Phosphorylase B"/>
    <property type="match status" value="1"/>
</dbReference>
<comment type="caution">
    <text evidence="3">The sequence shown here is derived from an EMBL/GenBank/DDBJ whole genome shotgun (WGS) entry which is preliminary data.</text>
</comment>
<dbReference type="GO" id="GO:0016757">
    <property type="term" value="F:glycosyltransferase activity"/>
    <property type="evidence" value="ECO:0007669"/>
    <property type="project" value="InterPro"/>
</dbReference>
<dbReference type="GO" id="GO:0009103">
    <property type="term" value="P:lipopolysaccharide biosynthetic process"/>
    <property type="evidence" value="ECO:0007669"/>
    <property type="project" value="TreeGrafter"/>
</dbReference>
<dbReference type="AlphaFoldDB" id="X0XVX1"/>
<feature type="non-terminal residue" evidence="3">
    <location>
        <position position="1"/>
    </location>
</feature>
<accession>X0XVX1</accession>
<evidence type="ECO:0000256" key="1">
    <source>
        <dbReference type="ARBA" id="ARBA00022679"/>
    </source>
</evidence>
<organism evidence="3">
    <name type="scientific">marine sediment metagenome</name>
    <dbReference type="NCBI Taxonomy" id="412755"/>
    <lineage>
        <taxon>unclassified sequences</taxon>
        <taxon>metagenomes</taxon>
        <taxon>ecological metagenomes</taxon>
    </lineage>
</organism>
<protein>
    <recommendedName>
        <fullName evidence="2">Glycosyl transferase family 1 domain-containing protein</fullName>
    </recommendedName>
</protein>